<comment type="caution">
    <text evidence="1">The sequence shown here is derived from an EMBL/GenBank/DDBJ whole genome shotgun (WGS) entry which is preliminary data.</text>
</comment>
<protein>
    <submittedName>
        <fullName evidence="1">Uncharacterized protein</fullName>
    </submittedName>
</protein>
<name>A0ABV7DLQ5_9HYPH</name>
<accession>A0ABV7DLQ5</accession>
<dbReference type="RefSeq" id="WP_257318062.1">
    <property type="nucleotide sequence ID" value="NZ_JANFDG010000039.1"/>
</dbReference>
<keyword evidence="2" id="KW-1185">Reference proteome</keyword>
<evidence type="ECO:0000313" key="1">
    <source>
        <dbReference type="EMBL" id="MFC3075583.1"/>
    </source>
</evidence>
<gene>
    <name evidence="1" type="ORF">ACFOHH_20905</name>
</gene>
<sequence length="203" mass="23307">MRLEYDLEIRDLSCGIVRDGLGMDIGDGWREIAVDAIGRLAEVSHGRVEVEKVGEKWGLLDIRPGVRGLDIDTIRAVFDIASQARSRSADICELCGRFGEIRRAGWHRVRCDDCEAEHVRRHEFVGWNRKDIAEAAAYYIGVCLEHGRLFPVGNIIIQLWPDDIDRRHFVDEVNFTVAWWRAGSMIVGVSDDLREAFRKLRFR</sequence>
<evidence type="ECO:0000313" key="2">
    <source>
        <dbReference type="Proteomes" id="UP001595377"/>
    </source>
</evidence>
<proteinExistence type="predicted"/>
<dbReference type="EMBL" id="JBHRSP010000036">
    <property type="protein sequence ID" value="MFC3075583.1"/>
    <property type="molecule type" value="Genomic_DNA"/>
</dbReference>
<reference evidence="2" key="1">
    <citation type="journal article" date="2019" name="Int. J. Syst. Evol. Microbiol.">
        <title>The Global Catalogue of Microorganisms (GCM) 10K type strain sequencing project: providing services to taxonomists for standard genome sequencing and annotation.</title>
        <authorList>
            <consortium name="The Broad Institute Genomics Platform"/>
            <consortium name="The Broad Institute Genome Sequencing Center for Infectious Disease"/>
            <person name="Wu L."/>
            <person name="Ma J."/>
        </authorList>
    </citation>
    <scope>NUCLEOTIDE SEQUENCE [LARGE SCALE GENOMIC DNA]</scope>
    <source>
        <strain evidence="2">KCTC 52677</strain>
    </source>
</reference>
<dbReference type="Proteomes" id="UP001595377">
    <property type="component" value="Unassembled WGS sequence"/>
</dbReference>
<organism evidence="1 2">
    <name type="scientific">Shinella pollutisoli</name>
    <dbReference type="NCBI Taxonomy" id="2250594"/>
    <lineage>
        <taxon>Bacteria</taxon>
        <taxon>Pseudomonadati</taxon>
        <taxon>Pseudomonadota</taxon>
        <taxon>Alphaproteobacteria</taxon>
        <taxon>Hyphomicrobiales</taxon>
        <taxon>Rhizobiaceae</taxon>
        <taxon>Shinella</taxon>
    </lineage>
</organism>